<dbReference type="Proteomes" id="UP000702425">
    <property type="component" value="Unassembled WGS sequence"/>
</dbReference>
<gene>
    <name evidence="1" type="ORF">E5S67_02949</name>
</gene>
<protein>
    <submittedName>
        <fullName evidence="1">Uncharacterized protein</fullName>
    </submittedName>
</protein>
<dbReference type="EMBL" id="SRRZ01000049">
    <property type="protein sequence ID" value="NQE35219.1"/>
    <property type="molecule type" value="Genomic_DNA"/>
</dbReference>
<organism evidence="1 2">
    <name type="scientific">Microcoleus asticus IPMA8</name>
    <dbReference type="NCBI Taxonomy" id="2563858"/>
    <lineage>
        <taxon>Bacteria</taxon>
        <taxon>Bacillati</taxon>
        <taxon>Cyanobacteriota</taxon>
        <taxon>Cyanophyceae</taxon>
        <taxon>Oscillatoriophycideae</taxon>
        <taxon>Oscillatoriales</taxon>
        <taxon>Microcoleaceae</taxon>
        <taxon>Microcoleus</taxon>
        <taxon>Microcoleus asticus</taxon>
    </lineage>
</organism>
<evidence type="ECO:0000313" key="2">
    <source>
        <dbReference type="Proteomes" id="UP000702425"/>
    </source>
</evidence>
<accession>A0ABX2CXS4</accession>
<proteinExistence type="predicted"/>
<sequence length="132" mass="14893">MQKLPTFDSAKHEFTYFAVIAMKSAMAVEALENRLNIISEAINELIDRDSTVDLEAFKASFLTQLTELLDQNSEPEDFVNSPQTDATDSGDRLRLLELQYELIAQRVAKIEAALGHEKVEEGKLTNIFDLMI</sequence>
<dbReference type="RefSeq" id="WP_172188442.1">
    <property type="nucleotide sequence ID" value="NZ_CAWPPK010000262.1"/>
</dbReference>
<name>A0ABX2CXS4_9CYAN</name>
<reference evidence="1 2" key="1">
    <citation type="journal article" date="2020" name="Sci. Rep.">
        <title>A novel cyanobacterial geosmin producer, revising GeoA distribution and dispersion patterns in Bacteria.</title>
        <authorList>
            <person name="Churro C."/>
            <person name="Semedo-Aguiar A.P."/>
            <person name="Silva A.D."/>
            <person name="Pereira-Leal J.B."/>
            <person name="Leite R.B."/>
        </authorList>
    </citation>
    <scope>NUCLEOTIDE SEQUENCE [LARGE SCALE GENOMIC DNA]</scope>
    <source>
        <strain evidence="1 2">IPMA8</strain>
    </source>
</reference>
<evidence type="ECO:0000313" key="1">
    <source>
        <dbReference type="EMBL" id="NQE35219.1"/>
    </source>
</evidence>
<comment type="caution">
    <text evidence="1">The sequence shown here is derived from an EMBL/GenBank/DDBJ whole genome shotgun (WGS) entry which is preliminary data.</text>
</comment>
<keyword evidence="2" id="KW-1185">Reference proteome</keyword>